<evidence type="ECO:0000259" key="2">
    <source>
        <dbReference type="Pfam" id="PF25549"/>
    </source>
</evidence>
<dbReference type="Pfam" id="PF25549">
    <property type="entry name" value="DUF7927"/>
    <property type="match status" value="6"/>
</dbReference>
<dbReference type="Pfam" id="PF25564">
    <property type="entry name" value="DUF7933"/>
    <property type="match status" value="1"/>
</dbReference>
<feature type="transmembrane region" description="Helical" evidence="1">
    <location>
        <begin position="1386"/>
        <end position="1406"/>
    </location>
</feature>
<organism evidence="4 5">
    <name type="scientific">Labedella populi</name>
    <dbReference type="NCBI Taxonomy" id="2498850"/>
    <lineage>
        <taxon>Bacteria</taxon>
        <taxon>Bacillati</taxon>
        <taxon>Actinomycetota</taxon>
        <taxon>Actinomycetes</taxon>
        <taxon>Micrococcales</taxon>
        <taxon>Microbacteriaceae</taxon>
        <taxon>Labedella</taxon>
    </lineage>
</organism>
<dbReference type="Proteomes" id="UP000288603">
    <property type="component" value="Unassembled WGS sequence"/>
</dbReference>
<protein>
    <submittedName>
        <fullName evidence="4">DUF11 domain-containing protein</fullName>
    </submittedName>
</protein>
<dbReference type="Gene3D" id="2.60.40.10">
    <property type="entry name" value="Immunoglobulins"/>
    <property type="match status" value="1"/>
</dbReference>
<evidence type="ECO:0000313" key="5">
    <source>
        <dbReference type="Proteomes" id="UP000288603"/>
    </source>
</evidence>
<dbReference type="InterPro" id="IPR057693">
    <property type="entry name" value="DUF7933"/>
</dbReference>
<comment type="caution">
    <text evidence="4">The sequence shown here is derived from an EMBL/GenBank/DDBJ whole genome shotgun (WGS) entry which is preliminary data.</text>
</comment>
<feature type="domain" description="DUF7927" evidence="2">
    <location>
        <begin position="1127"/>
        <end position="1245"/>
    </location>
</feature>
<feature type="domain" description="DUF7933" evidence="3">
    <location>
        <begin position="287"/>
        <end position="395"/>
    </location>
</feature>
<keyword evidence="1" id="KW-0812">Transmembrane</keyword>
<feature type="domain" description="DUF7927" evidence="2">
    <location>
        <begin position="1249"/>
        <end position="1351"/>
    </location>
</feature>
<feature type="domain" description="DUF7927" evidence="2">
    <location>
        <begin position="997"/>
        <end position="1106"/>
    </location>
</feature>
<dbReference type="GO" id="GO:0005975">
    <property type="term" value="P:carbohydrate metabolic process"/>
    <property type="evidence" value="ECO:0007669"/>
    <property type="project" value="UniProtKB-ARBA"/>
</dbReference>
<keyword evidence="5" id="KW-1185">Reference proteome</keyword>
<name>A0A444QEJ9_9MICO</name>
<dbReference type="InterPro" id="IPR013783">
    <property type="entry name" value="Ig-like_fold"/>
</dbReference>
<dbReference type="OrthoDB" id="134475at2"/>
<evidence type="ECO:0000259" key="3">
    <source>
        <dbReference type="Pfam" id="PF25564"/>
    </source>
</evidence>
<accession>A0A444QEJ9</accession>
<sequence length="1413" mass="142925">MAVPDRTPSHTVDGRRRPTVRRPSRFLSALLSTVLGVASLTAGLAVAAAPANAVPGTPGTPQANSVAFEEDFEYGVEATPILLTDYTSATGQEYTADPVWLTNCNGQIRSFDMPSTTLGNCASENYTSNLGQLAYALGANNGDADPGANGVVAAYTEGDPGANAVEFQTATNIPLASASGRFLTFSVDTAAVNCQVSAPQYQFAFLNEAGTATNIGGQINACSSSNTVAVPAYGNLPARSVNVDTYTSNGSVLFSGTTLGLRMTNANGSGVGNDAAFDNIRVLDVTPQLDKSFSPTSIRFGQTSTLTFTVTNTEELAAKNGWSFTDALPEGLSVADPSNAATTCSAGVVTAAPGADSVAVSGNLDAGQASCTVTVTVAPDGPGSYTNGPDNVTTTGLNPPGESTLNVTDADIPLVTCTTDPVIFNTGYDATTGGQTPDGALDQRWTVAGGVDGLNYVPGAPPAGPSPAALPPAGTTYSAAFAGKGNALWDDSLSGESQWISANYVVGQNQSSGYGTWYYRYQFELDAAVEPTSFELRMNWMADNSVNGVWVNDEAQTGANLPQSPDAPYVGAGFFRENAASTTLDGPWQTGLNTILVEVKSASPAQGFNAEVESVALCPDPSYTVAKTSSVETTTEGGTVAYSIAVTNTGNVPYTADEPASFSDDLSGVLDDAAYNGDASNGATLSGETLTWSGPLALGETVTITYSVTVDDPVTGDYILENAVLPTGPGGVCSPEDGCTTTTEVASYTTTKTASSATANPGDTITYTVTVTNTGAAAYTAEAPAAFDDDLSAVLDDATYNGDATNGAVVDGATLTWSGALAVDEAITIVYSVTVAAPGTGDGVLTNAVVPTGPGGECVGECTTTTGLQSYSVAKSSSTATANPGDVVTYTVTVTNTGQAAYTEDEPASFSDDLTAVLDDTTYNDDASNGATVSGVTLTWSGLLAVGDVVTITYSVTVDSPVNGDNDLRNVVVPTGPGGDCETEGGCETSTLVQSYTATKTADTDEVVLGGTVTYTVVLENTGEVAYTDAEPATFTDDLTAILDDATYNDDASNGATYAAPTIAWSGPLAIGETVTITYSVMVNDPATGDGVMPNAVVTGVGGNCEPGSNDPACLVEIPAKSFTVAKSASDATATPGGTLTYTVTVTNTGKAAYTAEDPASFSDDLSGVLDDAAYNDDASNGAVVSGDELTWSGPLAVGEAIEITYSVTVDDPVDGDESLANFVRPTSPGGACATEDSCSTTTPVRSFEVVKTVDATSIEPGATVTYTITVTNTGTADYTDAEPASFTDDMSDVLDDAAYNDDATNGATYAAPVLSWSGALGAGEDAVVTYSVTVNASATGDGTLTNAVVTPLGGNCVAGSDDADCAVSSTVVQPPLAVTGAGLDLVLAALAAALTIAMGLGIVMARRRSTVE</sequence>
<evidence type="ECO:0000313" key="4">
    <source>
        <dbReference type="EMBL" id="RWZ67979.1"/>
    </source>
</evidence>
<dbReference type="EMBL" id="RZNC01000001">
    <property type="protein sequence ID" value="RWZ67979.1"/>
    <property type="molecule type" value="Genomic_DNA"/>
</dbReference>
<gene>
    <name evidence="4" type="ORF">ELQ92_01585</name>
</gene>
<dbReference type="InterPro" id="IPR057687">
    <property type="entry name" value="DUF7927"/>
</dbReference>
<dbReference type="NCBIfam" id="TIGR01451">
    <property type="entry name" value="B_ant_repeat"/>
    <property type="match status" value="5"/>
</dbReference>
<keyword evidence="1" id="KW-0472">Membrane</keyword>
<dbReference type="InterPro" id="IPR051172">
    <property type="entry name" value="Chlamydia_OmcB"/>
</dbReference>
<keyword evidence="1" id="KW-1133">Transmembrane helix</keyword>
<dbReference type="PANTHER" id="PTHR34819">
    <property type="entry name" value="LARGE CYSTEINE-RICH PERIPLASMIC PROTEIN OMCB"/>
    <property type="match status" value="1"/>
</dbReference>
<dbReference type="InterPro" id="IPR047589">
    <property type="entry name" value="DUF11_rpt"/>
</dbReference>
<feature type="domain" description="DUF7927" evidence="2">
    <location>
        <begin position="624"/>
        <end position="742"/>
    </location>
</feature>
<evidence type="ECO:0000256" key="1">
    <source>
        <dbReference type="SAM" id="Phobius"/>
    </source>
</evidence>
<dbReference type="PANTHER" id="PTHR34819:SF3">
    <property type="entry name" value="CELL SURFACE PROTEIN"/>
    <property type="match status" value="1"/>
</dbReference>
<feature type="domain" description="DUF7927" evidence="2">
    <location>
        <begin position="874"/>
        <end position="976"/>
    </location>
</feature>
<reference evidence="4 5" key="1">
    <citation type="submission" date="2018-12" db="EMBL/GenBank/DDBJ databases">
        <authorList>
            <person name="Li F."/>
        </authorList>
    </citation>
    <scope>NUCLEOTIDE SEQUENCE [LARGE SCALE GENOMIC DNA]</scope>
    <source>
        <strain evidence="4 5">8H24J-4-2</strain>
    </source>
</reference>
<feature type="domain" description="DUF7927" evidence="2">
    <location>
        <begin position="754"/>
        <end position="855"/>
    </location>
</feature>
<proteinExistence type="predicted"/>